<comment type="caution">
    <text evidence="1">The sequence shown here is derived from an EMBL/GenBank/DDBJ whole genome shotgun (WGS) entry which is preliminary data.</text>
</comment>
<dbReference type="Proteomes" id="UP000821865">
    <property type="component" value="Chromosome 4"/>
</dbReference>
<evidence type="ECO:0000313" key="1">
    <source>
        <dbReference type="EMBL" id="KAH7953637.1"/>
    </source>
</evidence>
<evidence type="ECO:0000313" key="2">
    <source>
        <dbReference type="Proteomes" id="UP000821865"/>
    </source>
</evidence>
<proteinExistence type="predicted"/>
<dbReference type="EMBL" id="CM023473">
    <property type="protein sequence ID" value="KAH7953637.1"/>
    <property type="molecule type" value="Genomic_DNA"/>
</dbReference>
<keyword evidence="2" id="KW-1185">Reference proteome</keyword>
<organism evidence="1 2">
    <name type="scientific">Dermacentor silvarum</name>
    <name type="common">Tick</name>
    <dbReference type="NCBI Taxonomy" id="543639"/>
    <lineage>
        <taxon>Eukaryota</taxon>
        <taxon>Metazoa</taxon>
        <taxon>Ecdysozoa</taxon>
        <taxon>Arthropoda</taxon>
        <taxon>Chelicerata</taxon>
        <taxon>Arachnida</taxon>
        <taxon>Acari</taxon>
        <taxon>Parasitiformes</taxon>
        <taxon>Ixodida</taxon>
        <taxon>Ixodoidea</taxon>
        <taxon>Ixodidae</taxon>
        <taxon>Rhipicephalinae</taxon>
        <taxon>Dermacentor</taxon>
    </lineage>
</organism>
<reference evidence="1" key="1">
    <citation type="submission" date="2020-05" db="EMBL/GenBank/DDBJ databases">
        <title>Large-scale comparative analyses of tick genomes elucidate their genetic diversity and vector capacities.</title>
        <authorList>
            <person name="Jia N."/>
            <person name="Wang J."/>
            <person name="Shi W."/>
            <person name="Du L."/>
            <person name="Sun Y."/>
            <person name="Zhan W."/>
            <person name="Jiang J."/>
            <person name="Wang Q."/>
            <person name="Zhang B."/>
            <person name="Ji P."/>
            <person name="Sakyi L.B."/>
            <person name="Cui X."/>
            <person name="Yuan T."/>
            <person name="Jiang B."/>
            <person name="Yang W."/>
            <person name="Lam T.T.-Y."/>
            <person name="Chang Q."/>
            <person name="Ding S."/>
            <person name="Wang X."/>
            <person name="Zhu J."/>
            <person name="Ruan X."/>
            <person name="Zhao L."/>
            <person name="Wei J."/>
            <person name="Que T."/>
            <person name="Du C."/>
            <person name="Cheng J."/>
            <person name="Dai P."/>
            <person name="Han X."/>
            <person name="Huang E."/>
            <person name="Gao Y."/>
            <person name="Liu J."/>
            <person name="Shao H."/>
            <person name="Ye R."/>
            <person name="Li L."/>
            <person name="Wei W."/>
            <person name="Wang X."/>
            <person name="Wang C."/>
            <person name="Yang T."/>
            <person name="Huo Q."/>
            <person name="Li W."/>
            <person name="Guo W."/>
            <person name="Chen H."/>
            <person name="Zhou L."/>
            <person name="Ni X."/>
            <person name="Tian J."/>
            <person name="Zhou Y."/>
            <person name="Sheng Y."/>
            <person name="Liu T."/>
            <person name="Pan Y."/>
            <person name="Xia L."/>
            <person name="Li J."/>
            <person name="Zhao F."/>
            <person name="Cao W."/>
        </authorList>
    </citation>
    <scope>NUCLEOTIDE SEQUENCE</scope>
    <source>
        <strain evidence="1">Dsil-2018</strain>
    </source>
</reference>
<protein>
    <submittedName>
        <fullName evidence="1">Uncharacterized protein</fullName>
    </submittedName>
</protein>
<sequence>MVERRRCCHGHHPNRGAFVQSKNPIPVQDPRTPDIQQNKEKPCTQANSADEDALRTAGKPGKVESAASPTSRKSFASTAKARMSNGEIGLSVEGHAIAEVIQARILCLWARSNDKASRTINSMKITVKQFSKMMHRITHYKKGIREKDILRLVQALVLSRITYGLPHHSLNMDEETRLTS</sequence>
<gene>
    <name evidence="1" type="ORF">HPB49_010783</name>
</gene>
<name>A0ACB8CWR2_DERSI</name>
<accession>A0ACB8CWR2</accession>